<evidence type="ECO:0000313" key="8">
    <source>
        <dbReference type="Proteomes" id="UP000632195"/>
    </source>
</evidence>
<comment type="similarity">
    <text evidence="6">Belongs to the FPP/GGPP synthase family.</text>
</comment>
<keyword evidence="8" id="KW-1185">Reference proteome</keyword>
<dbReference type="InterPro" id="IPR008949">
    <property type="entry name" value="Isoprenoid_synthase_dom_sf"/>
</dbReference>
<keyword evidence="5" id="KW-0414">Isoprene biosynthesis</keyword>
<dbReference type="RefSeq" id="WP_188679853.1">
    <property type="nucleotide sequence ID" value="NZ_BMNY01000001.1"/>
</dbReference>
<dbReference type="AlphaFoldDB" id="A0AA37BQ95"/>
<evidence type="ECO:0000256" key="3">
    <source>
        <dbReference type="ARBA" id="ARBA00022723"/>
    </source>
</evidence>
<keyword evidence="3" id="KW-0479">Metal-binding</keyword>
<reference evidence="7" key="2">
    <citation type="submission" date="2022-09" db="EMBL/GenBank/DDBJ databases">
        <authorList>
            <person name="Sun Q."/>
            <person name="Ohkuma M."/>
        </authorList>
    </citation>
    <scope>NUCLEOTIDE SEQUENCE</scope>
    <source>
        <strain evidence="7">JCM 13583</strain>
    </source>
</reference>
<keyword evidence="2 6" id="KW-0808">Transferase</keyword>
<dbReference type="Gene3D" id="1.10.600.10">
    <property type="entry name" value="Farnesyl Diphosphate Synthase"/>
    <property type="match status" value="1"/>
</dbReference>
<dbReference type="EMBL" id="BMNY01000001">
    <property type="protein sequence ID" value="GGM69031.1"/>
    <property type="molecule type" value="Genomic_DNA"/>
</dbReference>
<evidence type="ECO:0000256" key="4">
    <source>
        <dbReference type="ARBA" id="ARBA00022842"/>
    </source>
</evidence>
<dbReference type="PANTHER" id="PTHR43281:SF1">
    <property type="entry name" value="FARNESYL DIPHOSPHATE SYNTHASE"/>
    <property type="match status" value="1"/>
</dbReference>
<gene>
    <name evidence="7" type="ORF">GCM10007108_03950</name>
</gene>
<dbReference type="GO" id="GO:0008299">
    <property type="term" value="P:isoprenoid biosynthetic process"/>
    <property type="evidence" value="ECO:0007669"/>
    <property type="project" value="UniProtKB-KW"/>
</dbReference>
<name>A0AA37BQ95_9ARCH</name>
<organism evidence="7 8">
    <name type="scientific">Thermogymnomonas acidicola</name>
    <dbReference type="NCBI Taxonomy" id="399579"/>
    <lineage>
        <taxon>Archaea</taxon>
        <taxon>Methanobacteriati</taxon>
        <taxon>Thermoplasmatota</taxon>
        <taxon>Thermoplasmata</taxon>
        <taxon>Thermoplasmatales</taxon>
        <taxon>Thermogymnomonas</taxon>
    </lineage>
</organism>
<evidence type="ECO:0000313" key="7">
    <source>
        <dbReference type="EMBL" id="GGM69031.1"/>
    </source>
</evidence>
<evidence type="ECO:0000256" key="5">
    <source>
        <dbReference type="ARBA" id="ARBA00023229"/>
    </source>
</evidence>
<evidence type="ECO:0000256" key="1">
    <source>
        <dbReference type="ARBA" id="ARBA00001946"/>
    </source>
</evidence>
<dbReference type="PROSITE" id="PS00723">
    <property type="entry name" value="POLYPRENYL_SYNTHASE_1"/>
    <property type="match status" value="1"/>
</dbReference>
<comment type="caution">
    <text evidence="7">The sequence shown here is derived from an EMBL/GenBank/DDBJ whole genome shotgun (WGS) entry which is preliminary data.</text>
</comment>
<dbReference type="CDD" id="cd00685">
    <property type="entry name" value="Trans_IPPS_HT"/>
    <property type="match status" value="1"/>
</dbReference>
<dbReference type="PANTHER" id="PTHR43281">
    <property type="entry name" value="FARNESYL DIPHOSPHATE SYNTHASE"/>
    <property type="match status" value="1"/>
</dbReference>
<evidence type="ECO:0000256" key="2">
    <source>
        <dbReference type="ARBA" id="ARBA00022679"/>
    </source>
</evidence>
<accession>A0AA37BQ95</accession>
<reference evidence="7" key="1">
    <citation type="journal article" date="2014" name="Int. J. Syst. Evol. Microbiol.">
        <title>Complete genome sequence of Corynebacterium casei LMG S-19264T (=DSM 44701T), isolated from a smear-ripened cheese.</title>
        <authorList>
            <consortium name="US DOE Joint Genome Institute (JGI-PGF)"/>
            <person name="Walter F."/>
            <person name="Albersmeier A."/>
            <person name="Kalinowski J."/>
            <person name="Ruckert C."/>
        </authorList>
    </citation>
    <scope>NUCLEOTIDE SEQUENCE</scope>
    <source>
        <strain evidence="7">JCM 13583</strain>
    </source>
</reference>
<dbReference type="SUPFAM" id="SSF48576">
    <property type="entry name" value="Terpenoid synthases"/>
    <property type="match status" value="1"/>
</dbReference>
<dbReference type="Pfam" id="PF00348">
    <property type="entry name" value="polyprenyl_synt"/>
    <property type="match status" value="1"/>
</dbReference>
<evidence type="ECO:0000256" key="6">
    <source>
        <dbReference type="RuleBase" id="RU004466"/>
    </source>
</evidence>
<proteinExistence type="inferred from homology"/>
<comment type="cofactor">
    <cofactor evidence="1">
        <name>Mg(2+)</name>
        <dbReference type="ChEBI" id="CHEBI:18420"/>
    </cofactor>
</comment>
<dbReference type="Proteomes" id="UP000632195">
    <property type="component" value="Unassembled WGS sequence"/>
</dbReference>
<dbReference type="GO" id="GO:0046872">
    <property type="term" value="F:metal ion binding"/>
    <property type="evidence" value="ECO:0007669"/>
    <property type="project" value="UniProtKB-KW"/>
</dbReference>
<keyword evidence="4" id="KW-0460">Magnesium</keyword>
<sequence length="347" mass="39035">MSYERDLAEMKGQIDRSLSEFFQEKLSSVHDALTARVVGMIRDFTLNGGKRLRPIISILGHNIFEHEDGRMLKASLALELAQSYLLIHDDIMDESDMRRGRPTVHVEAGNIYASNPRRQKLGENIGIVAGDLAECYAHEVLMGSGFPPERLVRAGAELSSIIETTGYGQVLDIHSSHMEEFCQSDLMRLHLWKTSRYTVQGPLSFGSLLAGRDMDRNLSYYGYLAGVAFQLHDDILGLFGNQEVTGKPVRSDVVEGKKTLLILKAMEMSGESERKFIQSVLGNPGVTDDDLMRLRDIVVDSGSYQYSLDMMERLVSRAKEYLSRVPGDESAKDFLSWLADFMVRRSR</sequence>
<dbReference type="GO" id="GO:0004659">
    <property type="term" value="F:prenyltransferase activity"/>
    <property type="evidence" value="ECO:0007669"/>
    <property type="project" value="InterPro"/>
</dbReference>
<dbReference type="SFLD" id="SFLDS00005">
    <property type="entry name" value="Isoprenoid_Synthase_Type_I"/>
    <property type="match status" value="1"/>
</dbReference>
<dbReference type="InterPro" id="IPR000092">
    <property type="entry name" value="Polyprenyl_synt"/>
</dbReference>
<dbReference type="InterPro" id="IPR033749">
    <property type="entry name" value="Polyprenyl_synt_CS"/>
</dbReference>
<protein>
    <submittedName>
        <fullName evidence="7">Polyprenyl synthetase</fullName>
    </submittedName>
</protein>